<name>A0ABP9D451_9ACTN</name>
<accession>A0ABP9D451</accession>
<sequence>MVNIVYLVVSGVGRELVVATERQKPHRSGRVVSVRLDEETIGRLDALAARTGRSRGVYLKLAIGAALPGLERAHWEQVAAEFEDKTIDRQFHALMQQLTTGEHDNRDEQGAGGA</sequence>
<reference evidence="3" key="1">
    <citation type="journal article" date="2019" name="Int. J. Syst. Evol. Microbiol.">
        <title>The Global Catalogue of Microorganisms (GCM) 10K type strain sequencing project: providing services to taxonomists for standard genome sequencing and annotation.</title>
        <authorList>
            <consortium name="The Broad Institute Genomics Platform"/>
            <consortium name="The Broad Institute Genome Sequencing Center for Infectious Disease"/>
            <person name="Wu L."/>
            <person name="Ma J."/>
        </authorList>
    </citation>
    <scope>NUCLEOTIDE SEQUENCE [LARGE SCALE GENOMIC DNA]</scope>
    <source>
        <strain evidence="3">JCM 18542</strain>
    </source>
</reference>
<dbReference type="InterPro" id="IPR010985">
    <property type="entry name" value="Ribbon_hlx_hlx"/>
</dbReference>
<keyword evidence="3" id="KW-1185">Reference proteome</keyword>
<evidence type="ECO:0000259" key="1">
    <source>
        <dbReference type="Pfam" id="PF01402"/>
    </source>
</evidence>
<dbReference type="Pfam" id="PF01402">
    <property type="entry name" value="RHH_1"/>
    <property type="match status" value="1"/>
</dbReference>
<dbReference type="Proteomes" id="UP001500839">
    <property type="component" value="Unassembled WGS sequence"/>
</dbReference>
<proteinExistence type="predicted"/>
<protein>
    <recommendedName>
        <fullName evidence="1">Ribbon-helix-helix protein CopG domain-containing protein</fullName>
    </recommendedName>
</protein>
<dbReference type="EMBL" id="BAABKQ010000003">
    <property type="protein sequence ID" value="GAA4826303.1"/>
    <property type="molecule type" value="Genomic_DNA"/>
</dbReference>
<dbReference type="RefSeq" id="WP_307811007.1">
    <property type="nucleotide sequence ID" value="NZ_BAABKQ010000003.1"/>
</dbReference>
<evidence type="ECO:0000313" key="2">
    <source>
        <dbReference type="EMBL" id="GAA4826303.1"/>
    </source>
</evidence>
<feature type="domain" description="Ribbon-helix-helix protein CopG" evidence="1">
    <location>
        <begin position="31"/>
        <end position="63"/>
    </location>
</feature>
<organism evidence="2 3">
    <name type="scientific">Tomitella cavernea</name>
    <dbReference type="NCBI Taxonomy" id="1387982"/>
    <lineage>
        <taxon>Bacteria</taxon>
        <taxon>Bacillati</taxon>
        <taxon>Actinomycetota</taxon>
        <taxon>Actinomycetes</taxon>
        <taxon>Mycobacteriales</taxon>
        <taxon>Tomitella</taxon>
    </lineage>
</organism>
<gene>
    <name evidence="2" type="ORF">GCM10023353_39350</name>
</gene>
<evidence type="ECO:0000313" key="3">
    <source>
        <dbReference type="Proteomes" id="UP001500839"/>
    </source>
</evidence>
<dbReference type="SUPFAM" id="SSF47598">
    <property type="entry name" value="Ribbon-helix-helix"/>
    <property type="match status" value="1"/>
</dbReference>
<dbReference type="InterPro" id="IPR002145">
    <property type="entry name" value="CopG"/>
</dbReference>
<comment type="caution">
    <text evidence="2">The sequence shown here is derived from an EMBL/GenBank/DDBJ whole genome shotgun (WGS) entry which is preliminary data.</text>
</comment>